<evidence type="ECO:0000256" key="7">
    <source>
        <dbReference type="ARBA" id="ARBA00022840"/>
    </source>
</evidence>
<comment type="caution">
    <text evidence="11">The sequence shown here is derived from an EMBL/GenBank/DDBJ whole genome shotgun (WGS) entry which is preliminary data.</text>
</comment>
<keyword evidence="7 8" id="KW-0067">ATP-binding</keyword>
<dbReference type="EC" id="3.6.-.-" evidence="8"/>
<evidence type="ECO:0000256" key="1">
    <source>
        <dbReference type="ARBA" id="ARBA00011040"/>
    </source>
</evidence>
<dbReference type="PANTHER" id="PTHR10803:SF3">
    <property type="entry name" value="ATPASE GET3"/>
    <property type="match status" value="1"/>
</dbReference>
<dbReference type="Gene3D" id="3.40.50.300">
    <property type="entry name" value="P-loop containing nucleotide triphosphate hydrolases"/>
    <property type="match status" value="2"/>
</dbReference>
<dbReference type="OrthoDB" id="1770at2759"/>
<dbReference type="InterPro" id="IPR025723">
    <property type="entry name" value="ArsA/GET3_ATPase-like"/>
</dbReference>
<evidence type="ECO:0000256" key="9">
    <source>
        <dbReference type="SAM" id="Coils"/>
    </source>
</evidence>
<sequence length="684" mass="75180">MSASLEGSLRNLVESKQLKWIFVGGKGGVGKTTTSCSLATALSKTRRSVLLVSTDPAHNLSDAFSQKFTGTPTRVNGFENLDAMEVEPPQEGESLPSVQNANTTDLAQMLGDPDAATRLVNEIGSSFPGIDEAMAFGTLMKSVRDMQYDVVVFDTAPTGHTMRLLGFPTLLEKGLGLFRSLVDRFGPMASSFASTLGMPGLDMAEMVNKIESMKNVTQEISEVFADEKKCTFVCVCIPEFLSVFETERLVQEVGKFGITVSNIVVNQLIRSGDIADAKKAEDLYKARMAMQTNYMEQIVELYGEDFHITAMPLLAGEVRGKQALQTYAELISVEKKAYTENMEGMNDVGEYEGSLRNVIDDPNVRWVFIGGKGGVGKTTTSSALGVSLEKKGKKVLLVSTDPAHNLSDAFGQKISSGSDPTKIDAYDKLYALEVDATEAAEDFMTKLSEASEGISEGPGLSSLLPIDTVRKMMSSVPGIDEAVSFSQIAKLARTMEFDVIVFDTAPTGHTLRLLGFPKVADKALSKFDELRQRLTPMISMITSGDPSMQEQVRQMEEQLDSAKKGLEEVKSILNDQEKTTFVCVAIAEFLSVYETERLVQELCAMNVNVRNILVNQLMEPKQRDVVSILRKRSSMQKKYLDQIEELYPREDFHVTYLPLLPMEVRGVEALQEYANLAINGDRVV</sequence>
<feature type="coiled-coil region" evidence="9">
    <location>
        <begin position="552"/>
        <end position="579"/>
    </location>
</feature>
<dbReference type="STRING" id="448386.A0A2V3IUE8"/>
<evidence type="ECO:0000256" key="3">
    <source>
        <dbReference type="ARBA" id="ARBA00022490"/>
    </source>
</evidence>
<feature type="binding site" evidence="8">
    <location>
        <begin position="26"/>
        <end position="33"/>
    </location>
    <ligand>
        <name>ATP</name>
        <dbReference type="ChEBI" id="CHEBI:30616"/>
    </ligand>
</feature>
<name>A0A2V3IUE8_9FLOR</name>
<evidence type="ECO:0000256" key="5">
    <source>
        <dbReference type="ARBA" id="ARBA00022801"/>
    </source>
</evidence>
<comment type="similarity">
    <text evidence="1 8">Belongs to the arsA ATPase family.</text>
</comment>
<protein>
    <recommendedName>
        <fullName evidence="8">ATPase ASNA1 homolog</fullName>
        <ecNumber evidence="8">3.6.-.-</ecNumber>
    </recommendedName>
    <alternativeName>
        <fullName evidence="8">Arsenical pump-driving ATPase homolog</fullName>
    </alternativeName>
    <alternativeName>
        <fullName evidence="8">Arsenite-stimulated ATPase</fullName>
    </alternativeName>
</protein>
<dbReference type="FunFam" id="3.40.50.300:FF:001459">
    <property type="entry name" value="ATPase ASNA1 homolog"/>
    <property type="match status" value="2"/>
</dbReference>
<comment type="function">
    <text evidence="8">ATPase required for the post-translational delivery of tail-anchored (TA) proteins to the endoplasmic reticulum. Recognizes and selectively binds the transmembrane domain of TA proteins in the cytosol. This complex then targets to the endoplasmic reticulum by membrane-bound receptors, where the tail-anchored protein is released for insertion. This process is regulated by ATP binding and hydrolysis. ATP binding drives the homodimer towards the closed dimer state, facilitating recognition of newly synthesized TA membrane proteins. ATP hydrolysis is required for insertion. Subsequently, the homodimer reverts towards the open dimer state, lowering its affinity for the membrane-bound receptor, and returning it to the cytosol to initiate a new round of targeting.</text>
</comment>
<dbReference type="InterPro" id="IPR027542">
    <property type="entry name" value="ATPase_ArsA/GET3_euk"/>
</dbReference>
<dbReference type="InterPro" id="IPR027417">
    <property type="entry name" value="P-loop_NTPase"/>
</dbReference>
<keyword evidence="12" id="KW-1185">Reference proteome</keyword>
<evidence type="ECO:0000256" key="2">
    <source>
        <dbReference type="ARBA" id="ARBA00022448"/>
    </source>
</evidence>
<dbReference type="GO" id="GO:0071816">
    <property type="term" value="P:tail-anchored membrane protein insertion into ER membrane"/>
    <property type="evidence" value="ECO:0007669"/>
    <property type="project" value="TreeGrafter"/>
</dbReference>
<evidence type="ECO:0000313" key="11">
    <source>
        <dbReference type="EMBL" id="PXF45733.1"/>
    </source>
</evidence>
<comment type="subcellular location">
    <subcellularLocation>
        <location evidence="8">Cytoplasm</location>
    </subcellularLocation>
    <subcellularLocation>
        <location evidence="8">Endoplasmic reticulum</location>
    </subcellularLocation>
</comment>
<keyword evidence="9" id="KW-0175">Coiled coil</keyword>
<gene>
    <name evidence="11" type="ORF">BWQ96_04501</name>
</gene>
<dbReference type="AlphaFoldDB" id="A0A2V3IUE8"/>
<feature type="domain" description="ArsA/GET3 Anion-transporting ATPase-like" evidence="10">
    <location>
        <begin position="365"/>
        <end position="675"/>
    </location>
</feature>
<dbReference type="GO" id="GO:0005524">
    <property type="term" value="F:ATP binding"/>
    <property type="evidence" value="ECO:0007669"/>
    <property type="project" value="UniProtKB-UniRule"/>
</dbReference>
<evidence type="ECO:0000313" key="12">
    <source>
        <dbReference type="Proteomes" id="UP000247409"/>
    </source>
</evidence>
<dbReference type="GO" id="GO:0043529">
    <property type="term" value="C:GET complex"/>
    <property type="evidence" value="ECO:0007669"/>
    <property type="project" value="TreeGrafter"/>
</dbReference>
<evidence type="ECO:0000256" key="4">
    <source>
        <dbReference type="ARBA" id="ARBA00022741"/>
    </source>
</evidence>
<dbReference type="EMBL" id="NBIV01000054">
    <property type="protein sequence ID" value="PXF45733.1"/>
    <property type="molecule type" value="Genomic_DNA"/>
</dbReference>
<keyword evidence="6 8" id="KW-0256">Endoplasmic reticulum</keyword>
<dbReference type="NCBIfam" id="TIGR00345">
    <property type="entry name" value="GET3_arsA_TRC40"/>
    <property type="match status" value="2"/>
</dbReference>
<keyword evidence="2 8" id="KW-0813">Transport</keyword>
<keyword evidence="4 8" id="KW-0547">Nucleotide-binding</keyword>
<feature type="binding site" evidence="8">
    <location>
        <position position="239"/>
    </location>
    <ligand>
        <name>ATP</name>
        <dbReference type="ChEBI" id="CHEBI:30616"/>
    </ligand>
</feature>
<comment type="subunit">
    <text evidence="8">Homodimer.</text>
</comment>
<keyword evidence="5 8" id="KW-0378">Hydrolase</keyword>
<accession>A0A2V3IUE8</accession>
<evidence type="ECO:0000259" key="10">
    <source>
        <dbReference type="Pfam" id="PF02374"/>
    </source>
</evidence>
<dbReference type="GO" id="GO:0016887">
    <property type="term" value="F:ATP hydrolysis activity"/>
    <property type="evidence" value="ECO:0007669"/>
    <property type="project" value="InterPro"/>
</dbReference>
<dbReference type="Pfam" id="PF02374">
    <property type="entry name" value="ArsA_ATPase"/>
    <property type="match status" value="2"/>
</dbReference>
<reference evidence="11 12" key="1">
    <citation type="journal article" date="2018" name="Mol. Biol. Evol.">
        <title>Analysis of the draft genome of the red seaweed Gracilariopsis chorda provides insights into genome size evolution in Rhodophyta.</title>
        <authorList>
            <person name="Lee J."/>
            <person name="Yang E.C."/>
            <person name="Graf L."/>
            <person name="Yang J.H."/>
            <person name="Qiu H."/>
            <person name="Zel Zion U."/>
            <person name="Chan C.X."/>
            <person name="Stephens T.G."/>
            <person name="Weber A.P.M."/>
            <person name="Boo G.H."/>
            <person name="Boo S.M."/>
            <person name="Kim K.M."/>
            <person name="Shin Y."/>
            <person name="Jung M."/>
            <person name="Lee S.J."/>
            <person name="Yim H.S."/>
            <person name="Lee J.H."/>
            <person name="Bhattacharya D."/>
            <person name="Yoon H.S."/>
        </authorList>
    </citation>
    <scope>NUCLEOTIDE SEQUENCE [LARGE SCALE GENOMIC DNA]</scope>
    <source>
        <strain evidence="11 12">SKKU-2015</strain>
        <tissue evidence="11">Whole body</tissue>
    </source>
</reference>
<dbReference type="HAMAP" id="MF_03112">
    <property type="entry name" value="Asna1_Get3"/>
    <property type="match status" value="1"/>
</dbReference>
<organism evidence="11 12">
    <name type="scientific">Gracilariopsis chorda</name>
    <dbReference type="NCBI Taxonomy" id="448386"/>
    <lineage>
        <taxon>Eukaryota</taxon>
        <taxon>Rhodophyta</taxon>
        <taxon>Florideophyceae</taxon>
        <taxon>Rhodymeniophycidae</taxon>
        <taxon>Gracilariales</taxon>
        <taxon>Gracilariaceae</taxon>
        <taxon>Gracilariopsis</taxon>
    </lineage>
</organism>
<dbReference type="InterPro" id="IPR016300">
    <property type="entry name" value="ATPase_ArsA/GET3"/>
</dbReference>
<keyword evidence="3 8" id="KW-0963">Cytoplasm</keyword>
<feature type="active site" evidence="8">
    <location>
        <position position="55"/>
    </location>
</feature>
<dbReference type="Proteomes" id="UP000247409">
    <property type="component" value="Unassembled WGS sequence"/>
</dbReference>
<evidence type="ECO:0000256" key="6">
    <source>
        <dbReference type="ARBA" id="ARBA00022824"/>
    </source>
</evidence>
<proteinExistence type="inferred from homology"/>
<dbReference type="SUPFAM" id="SSF52540">
    <property type="entry name" value="P-loop containing nucleoside triphosphate hydrolases"/>
    <property type="match status" value="2"/>
</dbReference>
<feature type="domain" description="ArsA/GET3 Anion-transporting ATPase-like" evidence="10">
    <location>
        <begin position="19"/>
        <end position="331"/>
    </location>
</feature>
<comment type="caution">
    <text evidence="8">Lacks conserved residue(s) required for the propagation of feature annotation.</text>
</comment>
<dbReference type="CDD" id="cd02035">
    <property type="entry name" value="ArsA"/>
    <property type="match status" value="2"/>
</dbReference>
<evidence type="ECO:0000256" key="8">
    <source>
        <dbReference type="HAMAP-Rule" id="MF_03112"/>
    </source>
</evidence>
<dbReference type="PANTHER" id="PTHR10803">
    <property type="entry name" value="ARSENICAL PUMP-DRIVING ATPASE ARSENITE-TRANSLOCATING ATPASE"/>
    <property type="match status" value="1"/>
</dbReference>
<feature type="binding site" evidence="8">
    <location>
        <position position="266"/>
    </location>
    <ligand>
        <name>ATP</name>
        <dbReference type="ChEBI" id="CHEBI:30616"/>
    </ligand>
</feature>